<feature type="domain" description="ABC transmembrane type-1" evidence="8">
    <location>
        <begin position="93"/>
        <end position="308"/>
    </location>
</feature>
<keyword evidence="2" id="KW-0813">Transport</keyword>
<feature type="transmembrane region" description="Helical" evidence="7">
    <location>
        <begin position="132"/>
        <end position="154"/>
    </location>
</feature>
<reference evidence="11" key="1">
    <citation type="submission" date="2020-05" db="EMBL/GenBank/DDBJ databases">
        <authorList>
            <person name="Chiriac C."/>
            <person name="Salcher M."/>
            <person name="Ghai R."/>
            <person name="Kavagutti S V."/>
        </authorList>
    </citation>
    <scope>NUCLEOTIDE SEQUENCE</scope>
</reference>
<dbReference type="InterPro" id="IPR035906">
    <property type="entry name" value="MetI-like_sf"/>
</dbReference>
<feature type="transmembrane region" description="Helical" evidence="7">
    <location>
        <begin position="9"/>
        <end position="31"/>
    </location>
</feature>
<evidence type="ECO:0000313" key="12">
    <source>
        <dbReference type="EMBL" id="CAB4983045.1"/>
    </source>
</evidence>
<organism evidence="11">
    <name type="scientific">freshwater metagenome</name>
    <dbReference type="NCBI Taxonomy" id="449393"/>
    <lineage>
        <taxon>unclassified sequences</taxon>
        <taxon>metagenomes</taxon>
        <taxon>ecological metagenomes</taxon>
    </lineage>
</organism>
<evidence type="ECO:0000256" key="2">
    <source>
        <dbReference type="ARBA" id="ARBA00022448"/>
    </source>
</evidence>
<keyword evidence="3" id="KW-1003">Cell membrane</keyword>
<dbReference type="Pfam" id="PF19300">
    <property type="entry name" value="BPD_transp_1_N"/>
    <property type="match status" value="1"/>
</dbReference>
<keyword evidence="5 7" id="KW-1133">Transmembrane helix</keyword>
<dbReference type="AlphaFoldDB" id="A0A6J7CHX0"/>
<dbReference type="PROSITE" id="PS50928">
    <property type="entry name" value="ABC_TM1"/>
    <property type="match status" value="1"/>
</dbReference>
<feature type="transmembrane region" description="Helical" evidence="7">
    <location>
        <begin position="293"/>
        <end position="315"/>
    </location>
</feature>
<accession>A0A6J7CHX0</accession>
<keyword evidence="6 7" id="KW-0472">Membrane</keyword>
<dbReference type="EMBL" id="CAFBLK010000016">
    <property type="protein sequence ID" value="CAB4856534.1"/>
    <property type="molecule type" value="Genomic_DNA"/>
</dbReference>
<dbReference type="EMBL" id="CAFBOR010000045">
    <property type="protein sequence ID" value="CAB4983045.1"/>
    <property type="molecule type" value="Genomic_DNA"/>
</dbReference>
<dbReference type="Pfam" id="PF00528">
    <property type="entry name" value="BPD_transp_1"/>
    <property type="match status" value="1"/>
</dbReference>
<dbReference type="CDD" id="cd06261">
    <property type="entry name" value="TM_PBP2"/>
    <property type="match status" value="1"/>
</dbReference>
<feature type="transmembrane region" description="Helical" evidence="7">
    <location>
        <begin position="185"/>
        <end position="204"/>
    </location>
</feature>
<evidence type="ECO:0000313" key="11">
    <source>
        <dbReference type="EMBL" id="CAB4856534.1"/>
    </source>
</evidence>
<evidence type="ECO:0000256" key="1">
    <source>
        <dbReference type="ARBA" id="ARBA00004651"/>
    </source>
</evidence>
<proteinExistence type="predicted"/>
<dbReference type="EMBL" id="CAEZWM010000003">
    <property type="protein sequence ID" value="CAB4645243.1"/>
    <property type="molecule type" value="Genomic_DNA"/>
</dbReference>
<comment type="subcellular location">
    <subcellularLocation>
        <location evidence="1">Cell membrane</location>
        <topology evidence="1">Multi-pass membrane protein</topology>
    </subcellularLocation>
</comment>
<evidence type="ECO:0000256" key="4">
    <source>
        <dbReference type="ARBA" id="ARBA00022692"/>
    </source>
</evidence>
<dbReference type="GO" id="GO:0055085">
    <property type="term" value="P:transmembrane transport"/>
    <property type="evidence" value="ECO:0007669"/>
    <property type="project" value="InterPro"/>
</dbReference>
<name>A0A6J7CHX0_9ZZZZ</name>
<evidence type="ECO:0000256" key="7">
    <source>
        <dbReference type="SAM" id="Phobius"/>
    </source>
</evidence>
<feature type="transmembrane region" description="Helical" evidence="7">
    <location>
        <begin position="99"/>
        <end position="120"/>
    </location>
</feature>
<dbReference type="PANTHER" id="PTHR43163">
    <property type="entry name" value="DIPEPTIDE TRANSPORT SYSTEM PERMEASE PROTEIN DPPB-RELATED"/>
    <property type="match status" value="1"/>
</dbReference>
<protein>
    <submittedName>
        <fullName evidence="11">Unannotated protein</fullName>
    </submittedName>
</protein>
<sequence length="322" mass="35912">MIQFLSRRIIYSIVVLLLASIVAFVGTRIAFDPTARLAQVRDKQVRERERERLGLDKPVAVQYAKWVGNFARGDMGTSEVTRQPVSTMLASGLGYTMQLMLWAVILSIIAAIAIGVYSAVRQYSAGDYIFTTISFIGISIPPFWFAFIAIQFFVFQLMAWLNLSQPIFYFVGLHSTGGSGFNIDYLQHLFLPVLVLTVQNIAGWSRYQRASMLDTLNSDYIRTARAKGVPRRQVIMRHALRNALIPVVTVMALDIGLLFGGLVITEQIFSIPGMGRIFVQAITNGDAAVLTSWTVVAAFFVLLFNLIADLAYGWLDPRVRVA</sequence>
<dbReference type="GO" id="GO:0005886">
    <property type="term" value="C:plasma membrane"/>
    <property type="evidence" value="ECO:0007669"/>
    <property type="project" value="UniProtKB-SubCell"/>
</dbReference>
<evidence type="ECO:0000256" key="3">
    <source>
        <dbReference type="ARBA" id="ARBA00022475"/>
    </source>
</evidence>
<evidence type="ECO:0000256" key="6">
    <source>
        <dbReference type="ARBA" id="ARBA00023136"/>
    </source>
</evidence>
<evidence type="ECO:0000313" key="9">
    <source>
        <dbReference type="EMBL" id="CAB4645243.1"/>
    </source>
</evidence>
<evidence type="ECO:0000313" key="10">
    <source>
        <dbReference type="EMBL" id="CAB4792046.1"/>
    </source>
</evidence>
<dbReference type="InterPro" id="IPR000515">
    <property type="entry name" value="MetI-like"/>
</dbReference>
<keyword evidence="4 7" id="KW-0812">Transmembrane</keyword>
<evidence type="ECO:0000256" key="5">
    <source>
        <dbReference type="ARBA" id="ARBA00022989"/>
    </source>
</evidence>
<gene>
    <name evidence="9" type="ORF">UFOPK2242_00076</name>
    <name evidence="10" type="ORF">UFOPK2925_01549</name>
    <name evidence="11" type="ORF">UFOPK3317_00167</name>
    <name evidence="12" type="ORF">UFOPK3974_00471</name>
</gene>
<dbReference type="PANTHER" id="PTHR43163:SF6">
    <property type="entry name" value="DIPEPTIDE TRANSPORT SYSTEM PERMEASE PROTEIN DPPB-RELATED"/>
    <property type="match status" value="1"/>
</dbReference>
<dbReference type="InterPro" id="IPR045621">
    <property type="entry name" value="BPD_transp_1_N"/>
</dbReference>
<dbReference type="SUPFAM" id="SSF161098">
    <property type="entry name" value="MetI-like"/>
    <property type="match status" value="1"/>
</dbReference>
<dbReference type="EMBL" id="CAEZZU010000294">
    <property type="protein sequence ID" value="CAB4792046.1"/>
    <property type="molecule type" value="Genomic_DNA"/>
</dbReference>
<feature type="transmembrane region" description="Helical" evidence="7">
    <location>
        <begin position="243"/>
        <end position="264"/>
    </location>
</feature>
<dbReference type="Gene3D" id="1.10.3720.10">
    <property type="entry name" value="MetI-like"/>
    <property type="match status" value="1"/>
</dbReference>
<evidence type="ECO:0000259" key="8">
    <source>
        <dbReference type="PROSITE" id="PS50928"/>
    </source>
</evidence>